<dbReference type="OrthoDB" id="6054650at2759"/>
<name>A0A2J7RK96_9NEOP</name>
<evidence type="ECO:0000256" key="6">
    <source>
        <dbReference type="ARBA" id="ARBA00022723"/>
    </source>
</evidence>
<evidence type="ECO:0000256" key="2">
    <source>
        <dbReference type="ARBA" id="ARBA00001946"/>
    </source>
</evidence>
<sequence length="508" mass="58554">MVDRKKEEAAMETVLNQLHKHCISLHDDTIKAYVDHFMKVLNHLIVLMKEEDVLFKAMYRRMSGAGSYYDGLKVGKPEEFDVDIVIRLPVSYEEITIVSNRSVPPAFTKVQITTKAMDLLRQRPDWASTYRSMDKWRDKDGFLLQSEFRQWVESVVNKALNRLRRSKPNCYELGIQDPDASGRLSQYHISLKKSGPAMTFTVTMIPSNAKVDVDFVPVIEFTHPKWPAGSVRPLSDQLIKAKRTSWFIVPKPKSKTGDADHTLWRLAFHEQERELINDRGTLKPVCRLLKKLRDSCQLNIASYYLKTLFLWEIDANKAPDFWKMKQSHLFMHMLKILQQNLKRGEIKYYWDKHCNLIEGFQEKHKENLVCRLDNIIAHIERNVSESPIVIAEHILTKEEFEAFKKNCSTTFPSPSKPVAAVPNSATKEAVVHSPNLQGFRHKSDVPCSLCVDMSSKLDSIIIALTSVQSRVHTLEGRINVLCADIRSIRNQSQFKSAPRVLNVPQHFL</sequence>
<dbReference type="GO" id="GO:0005525">
    <property type="term" value="F:GTP binding"/>
    <property type="evidence" value="ECO:0007669"/>
    <property type="project" value="UniProtKB-KW"/>
</dbReference>
<keyword evidence="7" id="KW-0547">Nucleotide-binding</keyword>
<dbReference type="Gene3D" id="1.10.1410.40">
    <property type="match status" value="1"/>
</dbReference>
<dbReference type="PANTHER" id="PTHR10656:SF42">
    <property type="entry name" value="CYCLIC GMP-AMP SYNTHASE-LIKE PROTEIN-RELATED"/>
    <property type="match status" value="1"/>
</dbReference>
<dbReference type="SMART" id="SM01265">
    <property type="entry name" value="Mab-21"/>
    <property type="match status" value="1"/>
</dbReference>
<evidence type="ECO:0000313" key="15">
    <source>
        <dbReference type="Proteomes" id="UP000235965"/>
    </source>
</evidence>
<comment type="similarity">
    <text evidence="3">Belongs to the mab-21 family.</text>
</comment>
<keyword evidence="9" id="KW-0460">Magnesium</keyword>
<feature type="domain" description="Mab-21-like HhH/H2TH-like" evidence="13">
    <location>
        <begin position="282"/>
        <end position="371"/>
    </location>
</feature>
<evidence type="ECO:0000256" key="4">
    <source>
        <dbReference type="ARBA" id="ARBA00022679"/>
    </source>
</evidence>
<dbReference type="Gene3D" id="3.30.460.90">
    <property type="match status" value="1"/>
</dbReference>
<dbReference type="STRING" id="105785.A0A2J7RK96"/>
<dbReference type="AlphaFoldDB" id="A0A2J7RK96"/>
<dbReference type="EMBL" id="NEVH01002981">
    <property type="protein sequence ID" value="PNF41251.1"/>
    <property type="molecule type" value="Genomic_DNA"/>
</dbReference>
<evidence type="ECO:0000256" key="3">
    <source>
        <dbReference type="ARBA" id="ARBA00008307"/>
    </source>
</evidence>
<proteinExistence type="inferred from homology"/>
<gene>
    <name evidence="14" type="ORF">B7P43_G01480</name>
</gene>
<keyword evidence="11" id="KW-0464">Manganese</keyword>
<dbReference type="GO" id="GO:0005524">
    <property type="term" value="F:ATP binding"/>
    <property type="evidence" value="ECO:0007669"/>
    <property type="project" value="UniProtKB-KW"/>
</dbReference>
<evidence type="ECO:0000256" key="11">
    <source>
        <dbReference type="ARBA" id="ARBA00023211"/>
    </source>
</evidence>
<protein>
    <submittedName>
        <fullName evidence="14">Uncharacterized protein</fullName>
    </submittedName>
</protein>
<evidence type="ECO:0000313" key="14">
    <source>
        <dbReference type="EMBL" id="PNF41250.1"/>
    </source>
</evidence>
<evidence type="ECO:0000259" key="13">
    <source>
        <dbReference type="Pfam" id="PF20266"/>
    </source>
</evidence>
<dbReference type="InParanoid" id="A0A2J7RK96"/>
<keyword evidence="6" id="KW-0479">Metal-binding</keyword>
<dbReference type="InterPro" id="IPR046906">
    <property type="entry name" value="Mab-21_HhH/H2TH-like"/>
</dbReference>
<comment type="cofactor">
    <cofactor evidence="1">
        <name>Mn(2+)</name>
        <dbReference type="ChEBI" id="CHEBI:29035"/>
    </cofactor>
</comment>
<evidence type="ECO:0000256" key="5">
    <source>
        <dbReference type="ARBA" id="ARBA00022695"/>
    </source>
</evidence>
<dbReference type="Pfam" id="PF20266">
    <property type="entry name" value="Mab-21_C"/>
    <property type="match status" value="1"/>
</dbReference>
<accession>A0A2J7RK96</accession>
<evidence type="ECO:0000256" key="8">
    <source>
        <dbReference type="ARBA" id="ARBA00022840"/>
    </source>
</evidence>
<keyword evidence="5" id="KW-0548">Nucleotidyltransferase</keyword>
<organism evidence="14 15">
    <name type="scientific">Cryptotermes secundus</name>
    <dbReference type="NCBI Taxonomy" id="105785"/>
    <lineage>
        <taxon>Eukaryota</taxon>
        <taxon>Metazoa</taxon>
        <taxon>Ecdysozoa</taxon>
        <taxon>Arthropoda</taxon>
        <taxon>Hexapoda</taxon>
        <taxon>Insecta</taxon>
        <taxon>Pterygota</taxon>
        <taxon>Neoptera</taxon>
        <taxon>Polyneoptera</taxon>
        <taxon>Dictyoptera</taxon>
        <taxon>Blattodea</taxon>
        <taxon>Blattoidea</taxon>
        <taxon>Termitoidae</taxon>
        <taxon>Kalotermitidae</taxon>
        <taxon>Cryptotermitinae</taxon>
        <taxon>Cryptotermes</taxon>
    </lineage>
</organism>
<keyword evidence="10" id="KW-0342">GTP-binding</keyword>
<dbReference type="EMBL" id="NEVH01002981">
    <property type="protein sequence ID" value="PNF41250.1"/>
    <property type="molecule type" value="Genomic_DNA"/>
</dbReference>
<comment type="caution">
    <text evidence="14">The sequence shown here is derived from an EMBL/GenBank/DDBJ whole genome shotgun (WGS) entry which is preliminary data.</text>
</comment>
<evidence type="ECO:0000256" key="1">
    <source>
        <dbReference type="ARBA" id="ARBA00001936"/>
    </source>
</evidence>
<keyword evidence="15" id="KW-1185">Reference proteome</keyword>
<feature type="domain" description="Mab-21-like nucleotidyltransferase" evidence="12">
    <location>
        <begin position="68"/>
        <end position="277"/>
    </location>
</feature>
<dbReference type="GO" id="GO:0016779">
    <property type="term" value="F:nucleotidyltransferase activity"/>
    <property type="evidence" value="ECO:0007669"/>
    <property type="project" value="UniProtKB-KW"/>
</dbReference>
<comment type="cofactor">
    <cofactor evidence="2">
        <name>Mg(2+)</name>
        <dbReference type="ChEBI" id="CHEBI:18420"/>
    </cofactor>
</comment>
<dbReference type="Proteomes" id="UP000235965">
    <property type="component" value="Unassembled WGS sequence"/>
</dbReference>
<keyword evidence="4" id="KW-0808">Transferase</keyword>
<dbReference type="PANTHER" id="PTHR10656">
    <property type="entry name" value="CELL FATE DETERMINING PROTEIN MAB21-RELATED"/>
    <property type="match status" value="1"/>
</dbReference>
<keyword evidence="8" id="KW-0067">ATP-binding</keyword>
<dbReference type="Pfam" id="PF03281">
    <property type="entry name" value="Mab-21"/>
    <property type="match status" value="1"/>
</dbReference>
<reference evidence="14 15" key="1">
    <citation type="submission" date="2017-12" db="EMBL/GenBank/DDBJ databases">
        <title>Hemimetabolous genomes reveal molecular basis of termite eusociality.</title>
        <authorList>
            <person name="Harrison M.C."/>
            <person name="Jongepier E."/>
            <person name="Robertson H.M."/>
            <person name="Arning N."/>
            <person name="Bitard-Feildel T."/>
            <person name="Chao H."/>
            <person name="Childers C.P."/>
            <person name="Dinh H."/>
            <person name="Doddapaneni H."/>
            <person name="Dugan S."/>
            <person name="Gowin J."/>
            <person name="Greiner C."/>
            <person name="Han Y."/>
            <person name="Hu H."/>
            <person name="Hughes D.S.T."/>
            <person name="Huylmans A.-K."/>
            <person name="Kemena C."/>
            <person name="Kremer L.P.M."/>
            <person name="Lee S.L."/>
            <person name="Lopez-Ezquerra A."/>
            <person name="Mallet L."/>
            <person name="Monroy-Kuhn J.M."/>
            <person name="Moser A."/>
            <person name="Murali S.C."/>
            <person name="Muzny D.M."/>
            <person name="Otani S."/>
            <person name="Piulachs M.-D."/>
            <person name="Poelchau M."/>
            <person name="Qu J."/>
            <person name="Schaub F."/>
            <person name="Wada-Katsumata A."/>
            <person name="Worley K.C."/>
            <person name="Xie Q."/>
            <person name="Ylla G."/>
            <person name="Poulsen M."/>
            <person name="Gibbs R.A."/>
            <person name="Schal C."/>
            <person name="Richards S."/>
            <person name="Belles X."/>
            <person name="Korb J."/>
            <person name="Bornberg-Bauer E."/>
        </authorList>
    </citation>
    <scope>NUCLEOTIDE SEQUENCE [LARGE SCALE GENOMIC DNA]</scope>
    <source>
        <tissue evidence="14">Whole body</tissue>
    </source>
</reference>
<evidence type="ECO:0000256" key="7">
    <source>
        <dbReference type="ARBA" id="ARBA00022741"/>
    </source>
</evidence>
<dbReference type="InterPro" id="IPR046903">
    <property type="entry name" value="Mab-21-like_nuc_Trfase"/>
</dbReference>
<dbReference type="GO" id="GO:0046872">
    <property type="term" value="F:metal ion binding"/>
    <property type="evidence" value="ECO:0007669"/>
    <property type="project" value="UniProtKB-KW"/>
</dbReference>
<dbReference type="FunCoup" id="A0A2J7RK96">
    <property type="interactions" value="9"/>
</dbReference>
<evidence type="ECO:0000256" key="10">
    <source>
        <dbReference type="ARBA" id="ARBA00023134"/>
    </source>
</evidence>
<dbReference type="InterPro" id="IPR024810">
    <property type="entry name" value="MAB21L/cGLR"/>
</dbReference>
<evidence type="ECO:0000259" key="12">
    <source>
        <dbReference type="Pfam" id="PF03281"/>
    </source>
</evidence>
<evidence type="ECO:0000256" key="9">
    <source>
        <dbReference type="ARBA" id="ARBA00022842"/>
    </source>
</evidence>